<dbReference type="Pfam" id="PF06337">
    <property type="entry name" value="DUSP"/>
    <property type="match status" value="1"/>
</dbReference>
<dbReference type="InterPro" id="IPR006615">
    <property type="entry name" value="Pept_C19_DUSP"/>
</dbReference>
<evidence type="ECO:0000313" key="4">
    <source>
        <dbReference type="Proteomes" id="UP001295684"/>
    </source>
</evidence>
<sequence>MTEVMIRSIIKGCMAEYTTQIKDIERRILRLEGRTTLKNPKQASSIINNKAQIGIKRGLTTVRSKARSFASIKRKTSSKKQPKTIAVSPPKPKIDTDAYLSPLKPPIAKIEKLLKKKEIIASGNKDAIPSGMKLQKLPCARTDSSVKPMPSQRETMGTNQVVLSQDEEIEEEKGFCELRSPIEKKTELCKLNSKSITIEAPKEKARPPQRTKNHFDGSSASDSDPDTFHCQCVYDNRTNTVSNSFMEMRESKEPCSKFCKYLSPDEEKRLILKSTDSIDEFSHDSKQDDDQYAVSSKWWQGWCKYIGVDVKSLDDLKLKTLNSRPFRKMTQKLSDDDFEMIHFDETPPKFSQTRKAMHQRSSSVSGQKQQKSGSRTSRSIKRNLISFEMLKYKPGKIFNHSLLYFDNNSNMKLKDDLTEGQDYYLVDSKTWQYLSKWYGCDIEAKYQDTYESEGESTDNSQESEENEGESEENEVDTEENQPNSGSYKSSREPYSDENDESFSRSNSGSASASESADASQYSNSS</sequence>
<feature type="region of interest" description="Disordered" evidence="1">
    <location>
        <begin position="199"/>
        <end position="224"/>
    </location>
</feature>
<feature type="compositionally biased region" description="Acidic residues" evidence="1">
    <location>
        <begin position="450"/>
        <end position="479"/>
    </location>
</feature>
<dbReference type="GO" id="GO:0004843">
    <property type="term" value="F:cysteine-type deubiquitinase activity"/>
    <property type="evidence" value="ECO:0007669"/>
    <property type="project" value="InterPro"/>
</dbReference>
<reference evidence="3" key="1">
    <citation type="submission" date="2023-07" db="EMBL/GenBank/DDBJ databases">
        <authorList>
            <consortium name="AG Swart"/>
            <person name="Singh M."/>
            <person name="Singh A."/>
            <person name="Seah K."/>
            <person name="Emmerich C."/>
        </authorList>
    </citation>
    <scope>NUCLEOTIDE SEQUENCE</scope>
    <source>
        <strain evidence="3">DP1</strain>
    </source>
</reference>
<proteinExistence type="predicted"/>
<feature type="domain" description="DUSP" evidence="2">
    <location>
        <begin position="262"/>
        <end position="450"/>
    </location>
</feature>
<gene>
    <name evidence="3" type="ORF">ECRASSUSDP1_LOCUS5227</name>
</gene>
<protein>
    <recommendedName>
        <fullName evidence="2">DUSP domain-containing protein</fullName>
    </recommendedName>
</protein>
<feature type="compositionally biased region" description="Low complexity" evidence="1">
    <location>
        <begin position="359"/>
        <end position="377"/>
    </location>
</feature>
<dbReference type="SMART" id="SM00695">
    <property type="entry name" value="DUSP"/>
    <property type="match status" value="1"/>
</dbReference>
<keyword evidence="4" id="KW-1185">Reference proteome</keyword>
<comment type="caution">
    <text evidence="3">The sequence shown here is derived from an EMBL/GenBank/DDBJ whole genome shotgun (WGS) entry which is preliminary data.</text>
</comment>
<evidence type="ECO:0000256" key="1">
    <source>
        <dbReference type="SAM" id="MobiDB-lite"/>
    </source>
</evidence>
<feature type="region of interest" description="Disordered" evidence="1">
    <location>
        <begin position="449"/>
        <end position="525"/>
    </location>
</feature>
<dbReference type="EMBL" id="CAMPGE010005039">
    <property type="protein sequence ID" value="CAI2363887.1"/>
    <property type="molecule type" value="Genomic_DNA"/>
</dbReference>
<dbReference type="Gene3D" id="3.30.2230.10">
    <property type="entry name" value="DUSP-like"/>
    <property type="match status" value="1"/>
</dbReference>
<organism evidence="3 4">
    <name type="scientific">Euplotes crassus</name>
    <dbReference type="NCBI Taxonomy" id="5936"/>
    <lineage>
        <taxon>Eukaryota</taxon>
        <taxon>Sar</taxon>
        <taxon>Alveolata</taxon>
        <taxon>Ciliophora</taxon>
        <taxon>Intramacronucleata</taxon>
        <taxon>Spirotrichea</taxon>
        <taxon>Hypotrichia</taxon>
        <taxon>Euplotida</taxon>
        <taxon>Euplotidae</taxon>
        <taxon>Moneuplotes</taxon>
    </lineage>
</organism>
<feature type="compositionally biased region" description="Low complexity" evidence="1">
    <location>
        <begin position="503"/>
        <end position="525"/>
    </location>
</feature>
<dbReference type="SUPFAM" id="SSF143791">
    <property type="entry name" value="DUSP-like"/>
    <property type="match status" value="1"/>
</dbReference>
<dbReference type="Proteomes" id="UP001295684">
    <property type="component" value="Unassembled WGS sequence"/>
</dbReference>
<accession>A0AAD1X9N5</accession>
<dbReference type="PROSITE" id="PS51283">
    <property type="entry name" value="DUSP"/>
    <property type="match status" value="1"/>
</dbReference>
<name>A0AAD1X9N5_EUPCR</name>
<dbReference type="AlphaFoldDB" id="A0AAD1X9N5"/>
<evidence type="ECO:0000313" key="3">
    <source>
        <dbReference type="EMBL" id="CAI2363887.1"/>
    </source>
</evidence>
<feature type="compositionally biased region" description="Basic residues" evidence="1">
    <location>
        <begin position="72"/>
        <end position="82"/>
    </location>
</feature>
<evidence type="ECO:0000259" key="2">
    <source>
        <dbReference type="PROSITE" id="PS51283"/>
    </source>
</evidence>
<dbReference type="InterPro" id="IPR035927">
    <property type="entry name" value="DUSP-like_sf"/>
</dbReference>
<feature type="region of interest" description="Disordered" evidence="1">
    <location>
        <begin position="70"/>
        <end position="91"/>
    </location>
</feature>
<feature type="region of interest" description="Disordered" evidence="1">
    <location>
        <begin position="351"/>
        <end position="377"/>
    </location>
</feature>